<name>C0GET2_DETAL</name>
<evidence type="ECO:0000256" key="3">
    <source>
        <dbReference type="ARBA" id="ARBA00023172"/>
    </source>
</evidence>
<evidence type="ECO:0000256" key="4">
    <source>
        <dbReference type="PROSITE-ProRule" id="PRU01248"/>
    </source>
</evidence>
<dbReference type="Proteomes" id="UP000006443">
    <property type="component" value="Unassembled WGS sequence"/>
</dbReference>
<dbReference type="InterPro" id="IPR050090">
    <property type="entry name" value="Tyrosine_recombinase_XerCD"/>
</dbReference>
<proteinExistence type="predicted"/>
<keyword evidence="2 4" id="KW-0238">DNA-binding</keyword>
<keyword evidence="8" id="KW-1185">Reference proteome</keyword>
<dbReference type="GO" id="GO:0006310">
    <property type="term" value="P:DNA recombination"/>
    <property type="evidence" value="ECO:0007669"/>
    <property type="project" value="UniProtKB-KW"/>
</dbReference>
<dbReference type="InterPro" id="IPR002104">
    <property type="entry name" value="Integrase_catalytic"/>
</dbReference>
<dbReference type="PANTHER" id="PTHR30349:SF91">
    <property type="entry name" value="INTA PROTEIN"/>
    <property type="match status" value="1"/>
</dbReference>
<protein>
    <submittedName>
        <fullName evidence="7">Integrase family protein</fullName>
    </submittedName>
</protein>
<evidence type="ECO:0000259" key="5">
    <source>
        <dbReference type="PROSITE" id="PS51898"/>
    </source>
</evidence>
<dbReference type="PROSITE" id="PS51900">
    <property type="entry name" value="CB"/>
    <property type="match status" value="1"/>
</dbReference>
<reference evidence="7 8" key="1">
    <citation type="submission" date="2009-02" db="EMBL/GenBank/DDBJ databases">
        <title>Sequencing of the draft genome and assembly of Dethiobacter alkaliphilus AHT 1.</title>
        <authorList>
            <consortium name="US DOE Joint Genome Institute (JGI-PGF)"/>
            <person name="Lucas S."/>
            <person name="Copeland A."/>
            <person name="Lapidus A."/>
            <person name="Glavina del Rio T."/>
            <person name="Dalin E."/>
            <person name="Tice H."/>
            <person name="Bruce D."/>
            <person name="Goodwin L."/>
            <person name="Pitluck S."/>
            <person name="Larimer F."/>
            <person name="Land M.L."/>
            <person name="Hauser L."/>
            <person name="Muyzer G."/>
        </authorList>
    </citation>
    <scope>NUCLEOTIDE SEQUENCE [LARGE SCALE GENOMIC DNA]</scope>
    <source>
        <strain evidence="7 8">AHT 1</strain>
    </source>
</reference>
<evidence type="ECO:0000259" key="6">
    <source>
        <dbReference type="PROSITE" id="PS51900"/>
    </source>
</evidence>
<dbReference type="CDD" id="cd01189">
    <property type="entry name" value="INT_ICEBs1_C_like"/>
    <property type="match status" value="1"/>
</dbReference>
<dbReference type="AlphaFoldDB" id="C0GET2"/>
<feature type="domain" description="Core-binding (CB)" evidence="6">
    <location>
        <begin position="68"/>
        <end position="150"/>
    </location>
</feature>
<gene>
    <name evidence="7" type="ORF">DealDRAFT_0991</name>
</gene>
<evidence type="ECO:0000313" key="7">
    <source>
        <dbReference type="EMBL" id="EEG78114.1"/>
    </source>
</evidence>
<dbReference type="EMBL" id="ACJM01000004">
    <property type="protein sequence ID" value="EEG78114.1"/>
    <property type="molecule type" value="Genomic_DNA"/>
</dbReference>
<dbReference type="SUPFAM" id="SSF56349">
    <property type="entry name" value="DNA breaking-rejoining enzymes"/>
    <property type="match status" value="1"/>
</dbReference>
<evidence type="ECO:0000256" key="2">
    <source>
        <dbReference type="ARBA" id="ARBA00023125"/>
    </source>
</evidence>
<keyword evidence="1" id="KW-0229">DNA integration</keyword>
<dbReference type="InterPro" id="IPR010998">
    <property type="entry name" value="Integrase_recombinase_N"/>
</dbReference>
<keyword evidence="3" id="KW-0233">DNA recombination</keyword>
<dbReference type="STRING" id="555088.DealDRAFT_0991"/>
<feature type="domain" description="Tyr recombinase" evidence="5">
    <location>
        <begin position="174"/>
        <end position="378"/>
    </location>
</feature>
<dbReference type="Gene3D" id="1.10.443.10">
    <property type="entry name" value="Intergrase catalytic core"/>
    <property type="match status" value="1"/>
</dbReference>
<dbReference type="Pfam" id="PF00589">
    <property type="entry name" value="Phage_integrase"/>
    <property type="match status" value="1"/>
</dbReference>
<organism evidence="7 8">
    <name type="scientific">Dethiobacter alkaliphilus AHT 1</name>
    <dbReference type="NCBI Taxonomy" id="555088"/>
    <lineage>
        <taxon>Bacteria</taxon>
        <taxon>Bacillati</taxon>
        <taxon>Bacillota</taxon>
        <taxon>Dethiobacteria</taxon>
        <taxon>Dethiobacterales</taxon>
        <taxon>Dethiobacteraceae</taxon>
        <taxon>Dethiobacter</taxon>
    </lineage>
</organism>
<dbReference type="InterPro" id="IPR004107">
    <property type="entry name" value="Integrase_SAM-like_N"/>
</dbReference>
<dbReference type="Pfam" id="PF14659">
    <property type="entry name" value="Phage_int_SAM_3"/>
    <property type="match status" value="1"/>
</dbReference>
<dbReference type="InterPro" id="IPR013762">
    <property type="entry name" value="Integrase-like_cat_sf"/>
</dbReference>
<evidence type="ECO:0000256" key="1">
    <source>
        <dbReference type="ARBA" id="ARBA00022908"/>
    </source>
</evidence>
<dbReference type="PANTHER" id="PTHR30349">
    <property type="entry name" value="PHAGE INTEGRASE-RELATED"/>
    <property type="match status" value="1"/>
</dbReference>
<accession>C0GET2</accession>
<evidence type="ECO:0000313" key="8">
    <source>
        <dbReference type="Proteomes" id="UP000006443"/>
    </source>
</evidence>
<dbReference type="PROSITE" id="PS51898">
    <property type="entry name" value="TYR_RECOMBINASE"/>
    <property type="match status" value="1"/>
</dbReference>
<dbReference type="InterPro" id="IPR011010">
    <property type="entry name" value="DNA_brk_join_enz"/>
</dbReference>
<dbReference type="GO" id="GO:0003677">
    <property type="term" value="F:DNA binding"/>
    <property type="evidence" value="ECO:0007669"/>
    <property type="project" value="UniProtKB-UniRule"/>
</dbReference>
<comment type="caution">
    <text evidence="7">The sequence shown here is derived from an EMBL/GenBank/DDBJ whole genome shotgun (WGS) entry which is preliminary data.</text>
</comment>
<sequence>MARRSKGEGSIYQRSDGRWQGRVVIGKDEQGKTKYQFFYGKTKAEVTKAVKEAVGKVEKGIDINAGKTTFTEWFEIWLASKKNNIKPSTYDTYETFWRVHIKSALGHMKLDKIQPHHVQKLLDEKQGGELSPRSVRYIHTTINTALKSALKQRIISFNPADAELLELPKNTKIKEVKPLTQDDVKAFIATAKEDKFSVAYILSLALGMRKGEVLGLQWENIDFEQKTLTIKNNLTRVKGKGLVLTTPKTASSNRVVLLPEKILTLLSEHGRKQAVEREIAKASGKYSEAEGFDNMVFTYEEGKPVCPRYFERKFKKVLEKAGLSQAGLHSLRHSYGTLQNEAGVNMKAIQATLGHSKASFTMSVYTQNTTELQREATQAVDKWLPL</sequence>
<dbReference type="Gene3D" id="1.10.150.130">
    <property type="match status" value="1"/>
</dbReference>
<dbReference type="eggNOG" id="COG0582">
    <property type="taxonomic scope" value="Bacteria"/>
</dbReference>
<dbReference type="GO" id="GO:0015074">
    <property type="term" value="P:DNA integration"/>
    <property type="evidence" value="ECO:0007669"/>
    <property type="project" value="UniProtKB-KW"/>
</dbReference>
<dbReference type="InterPro" id="IPR044068">
    <property type="entry name" value="CB"/>
</dbReference>